<dbReference type="Gene3D" id="3.20.20.20">
    <property type="entry name" value="Dihydropteroate synthase-like"/>
    <property type="match status" value="1"/>
</dbReference>
<comment type="caution">
    <text evidence="28">The sequence shown here is derived from an EMBL/GenBank/DDBJ whole genome shotgun (WGS) entry which is preliminary data.</text>
</comment>
<protein>
    <recommendedName>
        <fullName evidence="7 20">Methionine synthase</fullName>
        <ecNumber evidence="6 20">2.1.1.13</ecNumber>
    </recommendedName>
    <alternativeName>
        <fullName evidence="19 21">5-methyltetrahydrofolate--homocysteine methyltransferase</fullName>
    </alternativeName>
</protein>
<dbReference type="SUPFAM" id="SSF82282">
    <property type="entry name" value="Homocysteine S-methyltransferase"/>
    <property type="match status" value="1"/>
</dbReference>
<dbReference type="Pfam" id="PF02607">
    <property type="entry name" value="B12-binding_2"/>
    <property type="match status" value="1"/>
</dbReference>
<dbReference type="NCBIfam" id="TIGR02082">
    <property type="entry name" value="metH"/>
    <property type="match status" value="1"/>
</dbReference>
<evidence type="ECO:0000256" key="5">
    <source>
        <dbReference type="ARBA" id="ARBA00010398"/>
    </source>
</evidence>
<dbReference type="SUPFAM" id="SSF52242">
    <property type="entry name" value="Cobalamin (vitamin B12)-binding domain"/>
    <property type="match status" value="1"/>
</dbReference>
<accession>A0ABS1QPA3</accession>
<dbReference type="InterPro" id="IPR036594">
    <property type="entry name" value="Meth_synthase_dom"/>
</dbReference>
<keyword evidence="10 21" id="KW-0846">Cobalamin</keyword>
<evidence type="ECO:0000259" key="26">
    <source>
        <dbReference type="PROSITE" id="PS51332"/>
    </source>
</evidence>
<evidence type="ECO:0000256" key="4">
    <source>
        <dbReference type="ARBA" id="ARBA00005178"/>
    </source>
</evidence>
<dbReference type="Pfam" id="PF02574">
    <property type="entry name" value="S-methyl_trans"/>
    <property type="match status" value="1"/>
</dbReference>
<comment type="function">
    <text evidence="18 21">Catalyzes the transfer of a methyl group from methyl-cobalamin to homocysteine, yielding enzyme-bound cob(I)alamin and methionine. Subsequently, remethylates the cofactor using methyltetrahydrofolate.</text>
</comment>
<evidence type="ECO:0000256" key="3">
    <source>
        <dbReference type="ARBA" id="ARBA00001956"/>
    </source>
</evidence>
<dbReference type="InterPro" id="IPR033706">
    <property type="entry name" value="Met_synthase_B12-bd"/>
</dbReference>
<dbReference type="InterPro" id="IPR011005">
    <property type="entry name" value="Dihydropteroate_synth-like_sf"/>
</dbReference>
<evidence type="ECO:0000256" key="6">
    <source>
        <dbReference type="ARBA" id="ARBA00012032"/>
    </source>
</evidence>
<dbReference type="Pfam" id="PF02965">
    <property type="entry name" value="Met_synt_B12"/>
    <property type="match status" value="1"/>
</dbReference>
<dbReference type="Gene3D" id="3.40.50.280">
    <property type="entry name" value="Cobalamin-binding domain"/>
    <property type="match status" value="1"/>
</dbReference>
<evidence type="ECO:0000256" key="8">
    <source>
        <dbReference type="ARBA" id="ARBA00022603"/>
    </source>
</evidence>
<feature type="domain" description="B12-binding N-terminal" evidence="27">
    <location>
        <begin position="652"/>
        <end position="746"/>
    </location>
</feature>
<dbReference type="PIRSF" id="PIRSF000381">
    <property type="entry name" value="MetH"/>
    <property type="match status" value="1"/>
</dbReference>
<evidence type="ECO:0000313" key="28">
    <source>
        <dbReference type="EMBL" id="MBL1376693.1"/>
    </source>
</evidence>
<dbReference type="InterPro" id="IPR003726">
    <property type="entry name" value="HCY_dom"/>
</dbReference>
<dbReference type="InterPro" id="IPR003759">
    <property type="entry name" value="Cbl-bd_cap"/>
</dbReference>
<dbReference type="Pfam" id="PF02310">
    <property type="entry name" value="B12-binding"/>
    <property type="match status" value="1"/>
</dbReference>
<keyword evidence="8 21" id="KW-0489">Methyltransferase</keyword>
<keyword evidence="15 21" id="KW-0862">Zinc</keyword>
<evidence type="ECO:0000256" key="16">
    <source>
        <dbReference type="ARBA" id="ARBA00023167"/>
    </source>
</evidence>
<evidence type="ECO:0000256" key="15">
    <source>
        <dbReference type="ARBA" id="ARBA00022833"/>
    </source>
</evidence>
<feature type="binding site" evidence="22">
    <location>
        <position position="313"/>
    </location>
    <ligand>
        <name>Zn(2+)</name>
        <dbReference type="ChEBI" id="CHEBI:29105"/>
    </ligand>
</feature>
<dbReference type="InterPro" id="IPR006158">
    <property type="entry name" value="Cobalamin-bd"/>
</dbReference>
<evidence type="ECO:0000259" key="24">
    <source>
        <dbReference type="PROSITE" id="PS50972"/>
    </source>
</evidence>
<dbReference type="PROSITE" id="PS51332">
    <property type="entry name" value="B12_BINDING"/>
    <property type="match status" value="1"/>
</dbReference>
<dbReference type="PANTHER" id="PTHR45833">
    <property type="entry name" value="METHIONINE SYNTHASE"/>
    <property type="match status" value="1"/>
</dbReference>
<dbReference type="CDD" id="cd00740">
    <property type="entry name" value="MeTr"/>
    <property type="match status" value="1"/>
</dbReference>
<dbReference type="Gene3D" id="1.10.1240.10">
    <property type="entry name" value="Methionine synthase domain"/>
    <property type="match status" value="1"/>
</dbReference>
<dbReference type="SMART" id="SM01018">
    <property type="entry name" value="B12-binding_2"/>
    <property type="match status" value="1"/>
</dbReference>
<sequence>MVSISPVFSQLEQALAERILIIDGGMGTMIQSYRLDEDAYRGERFADWPSDLKGNNDLLVLTQPEIIARIHSDYFAAGADIIETNTFNATTIAMADYQMESLAAEINLEAARLARRVADEWTAREPHKPRFVAGVLGPTNRTASISPDVNDAGKRNVTFDQLVEAYTEAAQALIEGGADLLMIETIFDTLNAKAAVFALETLFDKLDLRLPVMISGTITDASGRTLSGQTTEAFYHSLRHAKPISFGLNCALGPDELRQYVAELSRISETHVSAHPNAGLPNAFGEYDLDAREMADHIREWAESGFLNLVGGCCGSTPEHIRAMAEAVAGIKPRVLPELPVACRLAGLEPVLITPESMFVNVGERTNVTGSAMFKRLIKEEQYDKALEVALQQVENGAQVIDINMDEGMLDAEACMTRFLNLIAGEPDIARVPIMIDSSKWEVIEAGLKCIQGKGIVNSISMKEGEEKFIEQARLVRRYGAAVIVMAFDEVGQADTRARKFEICQRAYRVLVDQVGFPPEDIIFDPNIFAVATGIDEHNNYAVDFIEAVKDIKDHLPHAMISGGVSNVSFSFRGNDAVREAIHAVFLYHAIKNGMDMGIVNAGQLAIYEDIEPELKEKVEAVVLNLNDNATEALLEIAERYRGSGGQQTDARDLEWRSWPVNKRLEHALVKGLTDFIEDDTEEARAQAARPLEVIEGPLMDGMNVVGDLFGEGKMFLPQVVKSARVMKRAVAYLNPFIEAGKEAGQTNGKVVMATVKGDVHDIGKNIVGVVLQCNNFEVVDLGVMVSCETILKTARETNADMIGLSGLITPSLDEMVHVAKEMQRQGFKIPLLIGGATTSKAHTAVKIEQNYDEPVVYVANASRAVGVVQTLLSAENKPAFVARLNKEYEVVRDQHARKRPRTRPVPLAEARANRMLIDWQAYTPPVPAKPGIHEFHDVPISVLREYIDWTPFFLTWSLAGKYPRILEDEIVGEEAKRLFADANALLDQLAADGELRCSGVMGLFPANSVDDDVEVYSDESRSRVLHTLRFLRQQTEKKDGFPNYCLADFVAPKGARPDYIGAFAVTGGIGEDDIIRRYKEAHDDYNAIMASAVADRLAEAFAEYMHLLVRREYWGYAPDEALSNDELIREKYRGIRPAPGYPACPEHTEKGTLWQLLDVESRIGMKLTESFAMWPGAAVSGWYFSYPDTRYFAVAQIQEDQLLDYAARKGMSRKDAEKWLAPNLSE</sequence>
<feature type="domain" description="AdoMet activation" evidence="25">
    <location>
        <begin position="899"/>
        <end position="1227"/>
    </location>
</feature>
<feature type="domain" description="Hcy-binding" evidence="23">
    <location>
        <begin position="8"/>
        <end position="328"/>
    </location>
</feature>
<evidence type="ECO:0000256" key="21">
    <source>
        <dbReference type="PIRNR" id="PIRNR000381"/>
    </source>
</evidence>
<dbReference type="Proteomes" id="UP000638570">
    <property type="component" value="Unassembled WGS sequence"/>
</dbReference>
<dbReference type="Gene3D" id="3.20.20.330">
    <property type="entry name" value="Homocysteine-binding-like domain"/>
    <property type="match status" value="1"/>
</dbReference>
<keyword evidence="11 21" id="KW-0808">Transferase</keyword>
<keyword evidence="16 21" id="KW-0486">Methionine biosynthesis</keyword>
<keyword evidence="29" id="KW-1185">Reference proteome</keyword>
<dbReference type="Gene3D" id="1.10.288.10">
    <property type="entry name" value="Cobalamin-dependent Methionine Synthase, domain 2"/>
    <property type="match status" value="1"/>
</dbReference>
<comment type="catalytic activity">
    <reaction evidence="1 21">
        <text>(6S)-5-methyl-5,6,7,8-tetrahydrofolate + L-homocysteine = (6S)-5,6,7,8-tetrahydrofolate + L-methionine</text>
        <dbReference type="Rhea" id="RHEA:11172"/>
        <dbReference type="ChEBI" id="CHEBI:18608"/>
        <dbReference type="ChEBI" id="CHEBI:57453"/>
        <dbReference type="ChEBI" id="CHEBI:57844"/>
        <dbReference type="ChEBI" id="CHEBI:58199"/>
        <dbReference type="EC" id="2.1.1.13"/>
    </reaction>
</comment>
<dbReference type="Gene3D" id="3.10.196.10">
    <property type="entry name" value="Vitamin B12-dependent methionine synthase, activation domain"/>
    <property type="match status" value="1"/>
</dbReference>
<dbReference type="CDD" id="cd02069">
    <property type="entry name" value="methionine_synthase_B12_BD"/>
    <property type="match status" value="1"/>
</dbReference>
<evidence type="ECO:0000256" key="12">
    <source>
        <dbReference type="ARBA" id="ARBA00022691"/>
    </source>
</evidence>
<dbReference type="InterPro" id="IPR050554">
    <property type="entry name" value="Met_Synthase/Corrinoid"/>
</dbReference>
<keyword evidence="9 21" id="KW-0028">Amino-acid biosynthesis</keyword>
<dbReference type="NCBIfam" id="NF007024">
    <property type="entry name" value="PRK09490.1"/>
    <property type="match status" value="1"/>
</dbReference>
<gene>
    <name evidence="28" type="primary">metH</name>
    <name evidence="28" type="ORF">JKV55_05000</name>
</gene>
<dbReference type="InterPro" id="IPR037010">
    <property type="entry name" value="VitB12-dep_Met_synth_activ_sf"/>
</dbReference>
<dbReference type="InterPro" id="IPR004223">
    <property type="entry name" value="VitB12-dep_Met_synth_activ_dom"/>
</dbReference>
<keyword evidence="17 21" id="KW-0170">Cobalt</keyword>
<organism evidence="28 29">
    <name type="scientific">Zobellella iuensis</name>
    <dbReference type="NCBI Taxonomy" id="2803811"/>
    <lineage>
        <taxon>Bacteria</taxon>
        <taxon>Pseudomonadati</taxon>
        <taxon>Pseudomonadota</taxon>
        <taxon>Gammaproteobacteria</taxon>
        <taxon>Aeromonadales</taxon>
        <taxon>Aeromonadaceae</taxon>
        <taxon>Zobellella</taxon>
    </lineage>
</organism>
<dbReference type="PROSITE" id="PS50974">
    <property type="entry name" value="ADOMET_ACTIVATION"/>
    <property type="match status" value="1"/>
</dbReference>
<evidence type="ECO:0000256" key="17">
    <source>
        <dbReference type="ARBA" id="ARBA00023285"/>
    </source>
</evidence>
<dbReference type="PROSITE" id="PS51337">
    <property type="entry name" value="B12_BINDING_NTER"/>
    <property type="match status" value="1"/>
</dbReference>
<proteinExistence type="inferred from homology"/>
<feature type="domain" description="Pterin-binding" evidence="24">
    <location>
        <begin position="359"/>
        <end position="620"/>
    </location>
</feature>
<evidence type="ECO:0000256" key="22">
    <source>
        <dbReference type="PROSITE-ProRule" id="PRU00333"/>
    </source>
</evidence>
<dbReference type="EMBL" id="JAERTZ010000013">
    <property type="protein sequence ID" value="MBL1376693.1"/>
    <property type="molecule type" value="Genomic_DNA"/>
</dbReference>
<evidence type="ECO:0000256" key="13">
    <source>
        <dbReference type="ARBA" id="ARBA00022723"/>
    </source>
</evidence>
<dbReference type="PANTHER" id="PTHR45833:SF1">
    <property type="entry name" value="METHIONINE SYNTHASE"/>
    <property type="match status" value="1"/>
</dbReference>
<dbReference type="PROSITE" id="PS50970">
    <property type="entry name" value="HCY"/>
    <property type="match status" value="1"/>
</dbReference>
<dbReference type="EC" id="2.1.1.13" evidence="6 20"/>
<evidence type="ECO:0000313" key="29">
    <source>
        <dbReference type="Proteomes" id="UP000638570"/>
    </source>
</evidence>
<feature type="binding site" evidence="22">
    <location>
        <position position="250"/>
    </location>
    <ligand>
        <name>Zn(2+)</name>
        <dbReference type="ChEBI" id="CHEBI:29105"/>
    </ligand>
</feature>
<evidence type="ECO:0000259" key="23">
    <source>
        <dbReference type="PROSITE" id="PS50970"/>
    </source>
</evidence>
<evidence type="ECO:0000256" key="7">
    <source>
        <dbReference type="ARBA" id="ARBA00013998"/>
    </source>
</evidence>
<evidence type="ECO:0000259" key="25">
    <source>
        <dbReference type="PROSITE" id="PS50974"/>
    </source>
</evidence>
<evidence type="ECO:0000256" key="10">
    <source>
        <dbReference type="ARBA" id="ARBA00022628"/>
    </source>
</evidence>
<evidence type="ECO:0000256" key="9">
    <source>
        <dbReference type="ARBA" id="ARBA00022605"/>
    </source>
</evidence>
<evidence type="ECO:0000256" key="1">
    <source>
        <dbReference type="ARBA" id="ARBA00001700"/>
    </source>
</evidence>
<evidence type="ECO:0000256" key="20">
    <source>
        <dbReference type="NCBIfam" id="TIGR02082"/>
    </source>
</evidence>
<comment type="pathway">
    <text evidence="4 21">Amino-acid biosynthesis; L-methionine biosynthesis via de novo pathway; L-methionine from L-homocysteine (MetH route): step 1/1.</text>
</comment>
<comment type="cofactor">
    <cofactor evidence="3 21">
        <name>methylcob(III)alamin</name>
        <dbReference type="ChEBI" id="CHEBI:28115"/>
    </cofactor>
</comment>
<dbReference type="SUPFAM" id="SSF51717">
    <property type="entry name" value="Dihydropteroate synthetase-like"/>
    <property type="match status" value="1"/>
</dbReference>
<feature type="binding site" evidence="22">
    <location>
        <position position="314"/>
    </location>
    <ligand>
        <name>Zn(2+)</name>
        <dbReference type="ChEBI" id="CHEBI:29105"/>
    </ligand>
</feature>
<keyword evidence="13 21" id="KW-0479">Metal-binding</keyword>
<keyword evidence="14" id="KW-0677">Repeat</keyword>
<dbReference type="Pfam" id="PF00809">
    <property type="entry name" value="Pterin_bind"/>
    <property type="match status" value="1"/>
</dbReference>
<dbReference type="PROSITE" id="PS50972">
    <property type="entry name" value="PTERIN_BINDING"/>
    <property type="match status" value="1"/>
</dbReference>
<evidence type="ECO:0000256" key="18">
    <source>
        <dbReference type="ARBA" id="ARBA00025552"/>
    </source>
</evidence>
<evidence type="ECO:0000259" key="27">
    <source>
        <dbReference type="PROSITE" id="PS51337"/>
    </source>
</evidence>
<dbReference type="InterPro" id="IPR036724">
    <property type="entry name" value="Cobalamin-bd_sf"/>
</dbReference>
<dbReference type="SUPFAM" id="SSF56507">
    <property type="entry name" value="Methionine synthase activation domain-like"/>
    <property type="match status" value="1"/>
</dbReference>
<dbReference type="InterPro" id="IPR036589">
    <property type="entry name" value="HCY_dom_sf"/>
</dbReference>
<comment type="domain">
    <text evidence="21">Modular enzyme with four functionally distinct domains. The isolated Hcy-binding domain catalyzes methyl transfer from free methylcobalamin to homocysteine. The Hcy-binding domain in association with the pterin-binding domain catalyzes the methylation of cob(I)alamin by methyltetrahydrofolate and the methylation of homocysteine. The B12-binding domain binds the cofactor. The AdoMet activation domain binds S-adenosyl-L-methionine. Under aerobic conditions cob(I)alamin can be converted to inactive cob(II)alamin. Reductive methylation by S-adenosyl-L-methionine and flavodoxin regenerates methylcobalamin.</text>
</comment>
<evidence type="ECO:0000256" key="11">
    <source>
        <dbReference type="ARBA" id="ARBA00022679"/>
    </source>
</evidence>
<evidence type="ECO:0000256" key="14">
    <source>
        <dbReference type="ARBA" id="ARBA00022737"/>
    </source>
</evidence>
<comment type="similarity">
    <text evidence="5">Belongs to the vitamin-B12 dependent methionine synthase family.</text>
</comment>
<dbReference type="InterPro" id="IPR000489">
    <property type="entry name" value="Pterin-binding_dom"/>
</dbReference>
<evidence type="ECO:0000256" key="2">
    <source>
        <dbReference type="ARBA" id="ARBA00001947"/>
    </source>
</evidence>
<dbReference type="SUPFAM" id="SSF47644">
    <property type="entry name" value="Methionine synthase domain"/>
    <property type="match status" value="1"/>
</dbReference>
<comment type="cofactor">
    <cofactor evidence="2 21 22">
        <name>Zn(2+)</name>
        <dbReference type="ChEBI" id="CHEBI:29105"/>
    </cofactor>
</comment>
<dbReference type="GO" id="GO:0032259">
    <property type="term" value="P:methylation"/>
    <property type="evidence" value="ECO:0007669"/>
    <property type="project" value="UniProtKB-KW"/>
</dbReference>
<feature type="domain" description="B12-binding" evidence="26">
    <location>
        <begin position="748"/>
        <end position="883"/>
    </location>
</feature>
<keyword evidence="12 21" id="KW-0949">S-adenosyl-L-methionine</keyword>
<evidence type="ECO:0000256" key="19">
    <source>
        <dbReference type="ARBA" id="ARBA00031040"/>
    </source>
</evidence>
<dbReference type="InterPro" id="IPR011822">
    <property type="entry name" value="MetH"/>
</dbReference>
<name>A0ABS1QPA3_9GAMM</name>
<reference evidence="29" key="1">
    <citation type="submission" date="2021-01" db="EMBL/GenBank/DDBJ databases">
        <title>Genome public.</title>
        <authorList>
            <person name="Liu C."/>
            <person name="Sun Q."/>
        </authorList>
    </citation>
    <scope>NUCLEOTIDE SEQUENCE [LARGE SCALE GENOMIC DNA]</scope>
    <source>
        <strain evidence="29">CGMCC 1.18722</strain>
    </source>
</reference>
<dbReference type="GO" id="GO:0008705">
    <property type="term" value="F:methionine synthase activity"/>
    <property type="evidence" value="ECO:0007669"/>
    <property type="project" value="UniProtKB-EC"/>
</dbReference>